<evidence type="ECO:0000313" key="5">
    <source>
        <dbReference type="EMBL" id="CAG5133447.1"/>
    </source>
</evidence>
<dbReference type="EMBL" id="CAJHNH020006223">
    <property type="protein sequence ID" value="CAG5133447.1"/>
    <property type="molecule type" value="Genomic_DNA"/>
</dbReference>
<evidence type="ECO:0000256" key="4">
    <source>
        <dbReference type="SAM" id="MobiDB-lite"/>
    </source>
</evidence>
<dbReference type="PANTHER" id="PTHR31601:SF2">
    <property type="entry name" value="ALPHA-KETOGLUTARATE DEHYDROGENASE COMPONENT 4"/>
    <property type="match status" value="1"/>
</dbReference>
<keyword evidence="6" id="KW-1185">Reference proteome</keyword>
<organism evidence="5 6">
    <name type="scientific">Candidula unifasciata</name>
    <dbReference type="NCBI Taxonomy" id="100452"/>
    <lineage>
        <taxon>Eukaryota</taxon>
        <taxon>Metazoa</taxon>
        <taxon>Spiralia</taxon>
        <taxon>Lophotrochozoa</taxon>
        <taxon>Mollusca</taxon>
        <taxon>Gastropoda</taxon>
        <taxon>Heterobranchia</taxon>
        <taxon>Euthyneura</taxon>
        <taxon>Panpulmonata</taxon>
        <taxon>Eupulmonata</taxon>
        <taxon>Stylommatophora</taxon>
        <taxon>Helicina</taxon>
        <taxon>Helicoidea</taxon>
        <taxon>Geomitridae</taxon>
        <taxon>Candidula</taxon>
    </lineage>
</organism>
<evidence type="ECO:0000256" key="3">
    <source>
        <dbReference type="ARBA" id="ARBA00043970"/>
    </source>
</evidence>
<dbReference type="PANTHER" id="PTHR31601">
    <property type="entry name" value="28S RIBOSOMAL PROTEIN S36, MITOCHONDRIAL"/>
    <property type="match status" value="1"/>
</dbReference>
<dbReference type="GO" id="GO:0005739">
    <property type="term" value="C:mitochondrion"/>
    <property type="evidence" value="ECO:0007669"/>
    <property type="project" value="UniProtKB-SubCell"/>
</dbReference>
<dbReference type="GO" id="GO:0004591">
    <property type="term" value="F:oxoglutarate dehydrogenase (succinyl-transferring) activity"/>
    <property type="evidence" value="ECO:0007669"/>
    <property type="project" value="TreeGrafter"/>
</dbReference>
<comment type="similarity">
    <text evidence="3">Belongs to the alpha-ketoglutarate dehydrogenase component 4 family.</text>
</comment>
<comment type="caution">
    <text evidence="5">The sequence shown here is derived from an EMBL/GenBank/DDBJ whole genome shotgun (WGS) entry which is preliminary data.</text>
</comment>
<feature type="compositionally biased region" description="Polar residues" evidence="4">
    <location>
        <begin position="60"/>
        <end position="77"/>
    </location>
</feature>
<sequence>MGAAAARTSSVAKIIKPHIPLIKFPLREPSPLLKEIGTPVAGKQLAPNTVINTTVANQVPSTASKRSTGSVIDSSELPQKYRRKPISKEEMEIIEKGGPV</sequence>
<name>A0A8S3ZV23_9EUPU</name>
<evidence type="ECO:0000313" key="6">
    <source>
        <dbReference type="Proteomes" id="UP000678393"/>
    </source>
</evidence>
<evidence type="ECO:0000256" key="2">
    <source>
        <dbReference type="ARBA" id="ARBA00023128"/>
    </source>
</evidence>
<dbReference type="AlphaFoldDB" id="A0A8S3ZV23"/>
<dbReference type="GO" id="GO:0006103">
    <property type="term" value="P:2-oxoglutarate metabolic process"/>
    <property type="evidence" value="ECO:0007669"/>
    <property type="project" value="InterPro"/>
</dbReference>
<evidence type="ECO:0000256" key="1">
    <source>
        <dbReference type="ARBA" id="ARBA00004173"/>
    </source>
</evidence>
<comment type="subcellular location">
    <subcellularLocation>
        <location evidence="1">Mitochondrion</location>
    </subcellularLocation>
</comment>
<proteinExistence type="inferred from homology"/>
<dbReference type="InterPro" id="IPR020373">
    <property type="entry name" value="Kgd4/YMR-31"/>
</dbReference>
<gene>
    <name evidence="5" type="ORF">CUNI_LOCUS19005</name>
</gene>
<keyword evidence="2" id="KW-0496">Mitochondrion</keyword>
<dbReference type="Pfam" id="PF10937">
    <property type="entry name" value="Kgd4-YMR31"/>
    <property type="match status" value="1"/>
</dbReference>
<reference evidence="5" key="1">
    <citation type="submission" date="2021-04" db="EMBL/GenBank/DDBJ databases">
        <authorList>
            <consortium name="Molecular Ecology Group"/>
        </authorList>
    </citation>
    <scope>NUCLEOTIDE SEQUENCE</scope>
</reference>
<evidence type="ECO:0008006" key="7">
    <source>
        <dbReference type="Google" id="ProtNLM"/>
    </source>
</evidence>
<feature type="compositionally biased region" description="Basic and acidic residues" evidence="4">
    <location>
        <begin position="86"/>
        <end position="100"/>
    </location>
</feature>
<accession>A0A8S3ZV23</accession>
<feature type="region of interest" description="Disordered" evidence="4">
    <location>
        <begin position="60"/>
        <end position="100"/>
    </location>
</feature>
<dbReference type="Proteomes" id="UP000678393">
    <property type="component" value="Unassembled WGS sequence"/>
</dbReference>
<dbReference type="OrthoDB" id="2116030at2759"/>
<protein>
    <recommendedName>
        <fullName evidence="7">Mitochondrial ribosomal protein S36</fullName>
    </recommendedName>
</protein>